<evidence type="ECO:0000313" key="1">
    <source>
        <dbReference type="EMBL" id="KNZ40569.1"/>
    </source>
</evidence>
<evidence type="ECO:0000313" key="2">
    <source>
        <dbReference type="Proteomes" id="UP000036873"/>
    </source>
</evidence>
<dbReference type="EMBL" id="LGYO01000052">
    <property type="protein sequence ID" value="KNZ40569.1"/>
    <property type="molecule type" value="Genomic_DNA"/>
</dbReference>
<proteinExistence type="predicted"/>
<gene>
    <name evidence="1" type="ORF">AKG39_17090</name>
</gene>
<sequence>MKTKSEILGLNTKFEELNIQNFREESFNSNVSFLDFDAVIISSNFISSSYSESSTSPYQNKRLLSQHASCQIKEDFARIKEQLVE</sequence>
<comment type="caution">
    <text evidence="1">The sequence shown here is derived from an EMBL/GenBank/DDBJ whole genome shotgun (WGS) entry which is preliminary data.</text>
</comment>
<keyword evidence="2" id="KW-1185">Reference proteome</keyword>
<dbReference type="Proteomes" id="UP000036873">
    <property type="component" value="Unassembled WGS sequence"/>
</dbReference>
<dbReference type="AlphaFoldDB" id="A0A0L6TWB4"/>
<name>A0A0L6TWB4_9FIRM</name>
<reference evidence="2" key="1">
    <citation type="submission" date="2015-07" db="EMBL/GenBank/DDBJ databases">
        <title>Draft genome sequence of Acetobacterium bakii DSM 8293, a potential psychrophilic chemical producer through syngas fermentation.</title>
        <authorList>
            <person name="Song Y."/>
            <person name="Hwang S."/>
            <person name="Cho B.-K."/>
        </authorList>
    </citation>
    <scope>NUCLEOTIDE SEQUENCE [LARGE SCALE GENOMIC DNA]</scope>
    <source>
        <strain evidence="2">DSM 8239</strain>
    </source>
</reference>
<dbReference type="OrthoDB" id="9951696at2"/>
<dbReference type="RefSeq" id="WP_050741606.1">
    <property type="nucleotide sequence ID" value="NZ_LGYO01000052.1"/>
</dbReference>
<accession>A0A0L6TWB4</accession>
<protein>
    <submittedName>
        <fullName evidence="1">Uncharacterized protein</fullName>
    </submittedName>
</protein>
<organism evidence="1 2">
    <name type="scientific">Acetobacterium bakii</name>
    <dbReference type="NCBI Taxonomy" id="52689"/>
    <lineage>
        <taxon>Bacteria</taxon>
        <taxon>Bacillati</taxon>
        <taxon>Bacillota</taxon>
        <taxon>Clostridia</taxon>
        <taxon>Eubacteriales</taxon>
        <taxon>Eubacteriaceae</taxon>
        <taxon>Acetobacterium</taxon>
    </lineage>
</organism>